<dbReference type="EMBL" id="GBXM01034462">
    <property type="protein sequence ID" value="JAH74115.1"/>
    <property type="molecule type" value="Transcribed_RNA"/>
</dbReference>
<name>A0A0E9V9G9_ANGAN</name>
<evidence type="ECO:0000313" key="1">
    <source>
        <dbReference type="EMBL" id="JAH74115.1"/>
    </source>
</evidence>
<dbReference type="AlphaFoldDB" id="A0A0E9V9G9"/>
<sequence>MIFFLLNQQMDFRTQLCIWRQAVFGFTAQQSLLLPAVKENRSS</sequence>
<reference evidence="1" key="2">
    <citation type="journal article" date="2015" name="Fish Shellfish Immunol.">
        <title>Early steps in the European eel (Anguilla anguilla)-Vibrio vulnificus interaction in the gills: Role of the RtxA13 toxin.</title>
        <authorList>
            <person name="Callol A."/>
            <person name="Pajuelo D."/>
            <person name="Ebbesson L."/>
            <person name="Teles M."/>
            <person name="MacKenzie S."/>
            <person name="Amaro C."/>
        </authorList>
    </citation>
    <scope>NUCLEOTIDE SEQUENCE</scope>
</reference>
<protein>
    <submittedName>
        <fullName evidence="1">Uncharacterized protein</fullName>
    </submittedName>
</protein>
<accession>A0A0E9V9G9</accession>
<reference evidence="1" key="1">
    <citation type="submission" date="2014-11" db="EMBL/GenBank/DDBJ databases">
        <authorList>
            <person name="Amaro Gonzalez C."/>
        </authorList>
    </citation>
    <scope>NUCLEOTIDE SEQUENCE</scope>
</reference>
<organism evidence="1">
    <name type="scientific">Anguilla anguilla</name>
    <name type="common">European freshwater eel</name>
    <name type="synonym">Muraena anguilla</name>
    <dbReference type="NCBI Taxonomy" id="7936"/>
    <lineage>
        <taxon>Eukaryota</taxon>
        <taxon>Metazoa</taxon>
        <taxon>Chordata</taxon>
        <taxon>Craniata</taxon>
        <taxon>Vertebrata</taxon>
        <taxon>Euteleostomi</taxon>
        <taxon>Actinopterygii</taxon>
        <taxon>Neopterygii</taxon>
        <taxon>Teleostei</taxon>
        <taxon>Anguilliformes</taxon>
        <taxon>Anguillidae</taxon>
        <taxon>Anguilla</taxon>
    </lineage>
</organism>
<proteinExistence type="predicted"/>